<evidence type="ECO:0000313" key="3">
    <source>
        <dbReference type="Proteomes" id="UP000222531"/>
    </source>
</evidence>
<dbReference type="Pfam" id="PF13884">
    <property type="entry name" value="Peptidase_S74"/>
    <property type="match status" value="1"/>
</dbReference>
<organism evidence="2 3">
    <name type="scientific">Streptomyces cinnamoneus</name>
    <name type="common">Streptoverticillium cinnamoneum</name>
    <dbReference type="NCBI Taxonomy" id="53446"/>
    <lineage>
        <taxon>Bacteria</taxon>
        <taxon>Bacillati</taxon>
        <taxon>Actinomycetota</taxon>
        <taxon>Actinomycetes</taxon>
        <taxon>Kitasatosporales</taxon>
        <taxon>Streptomycetaceae</taxon>
        <taxon>Streptomyces</taxon>
        <taxon>Streptomyces cinnamoneus group</taxon>
    </lineage>
</organism>
<evidence type="ECO:0000313" key="2">
    <source>
        <dbReference type="EMBL" id="PHQ49480.1"/>
    </source>
</evidence>
<proteinExistence type="predicted"/>
<feature type="domain" description="Peptidase S74" evidence="1">
    <location>
        <begin position="316"/>
        <end position="411"/>
    </location>
</feature>
<sequence length="418" mass="44982">MAITSFPFDSQVVTESQYGYLFREFQDSGVVAAYDSPGFQVSAGNGMVVNVQPGLAILRGHMVQSTAAEALTIPAAGTSTRVDRVVLRLDPASNSITLAVKAGSVGSTAPPALSQTDTGIYEMALANVTVAANVTTITSADVSATRPVVGHRVGVWATSTRPSSPRKGQLGFNNSLARWEWWDGSTWADLAPTVSWASLTGKPSSFWPSVHSHAWGEITEKPTAFPAAEHSHNWDSVVGKPSYFPPTSHGHSWGQISDKPGSYPPSGHSHGEYLTSGSTISWANGSKMPHNNSASGSGTWYAVWVEGDGTFCRNTSSIRYKENVRDIEIDPAAVLALRPRIYDRKPTEGKPQSRKDEYGLIAEEVAATLPEIVTYDEEGRIDALRYDLLGVALLPVVQDQAKRIERLEALVEELARAA</sequence>
<dbReference type="EMBL" id="NHZO01000154">
    <property type="protein sequence ID" value="PHQ49480.1"/>
    <property type="molecule type" value="Genomic_DNA"/>
</dbReference>
<dbReference type="RefSeq" id="WP_099201422.1">
    <property type="nucleotide sequence ID" value="NZ_NHZO01000154.1"/>
</dbReference>
<keyword evidence="3" id="KW-1185">Reference proteome</keyword>
<dbReference type="Proteomes" id="UP000222531">
    <property type="component" value="Unassembled WGS sequence"/>
</dbReference>
<comment type="caution">
    <text evidence="2">The sequence shown here is derived from an EMBL/GenBank/DDBJ whole genome shotgun (WGS) entry which is preliminary data.</text>
</comment>
<evidence type="ECO:0000259" key="1">
    <source>
        <dbReference type="PROSITE" id="PS51688"/>
    </source>
</evidence>
<accession>A0A2G1XE19</accession>
<dbReference type="AlphaFoldDB" id="A0A2G1XE19"/>
<dbReference type="InterPro" id="IPR030392">
    <property type="entry name" value="S74_ICA"/>
</dbReference>
<gene>
    <name evidence="2" type="ORF">BLA24_25935</name>
</gene>
<protein>
    <recommendedName>
        <fullName evidence="1">Peptidase S74 domain-containing protein</fullName>
    </recommendedName>
</protein>
<dbReference type="OrthoDB" id="4930130at2"/>
<name>A0A2G1XE19_STRCJ</name>
<reference evidence="2 3" key="1">
    <citation type="journal article" date="2017" name="Biochemistry">
        <title>Identification of the Biosynthetic Pathway for the Antibiotic Bicyclomycin.</title>
        <authorList>
            <person name="Patteson J."/>
            <person name="Cai W."/>
            <person name="Johnson R.A."/>
            <person name="Santa Maria K."/>
            <person name="Li B."/>
        </authorList>
    </citation>
    <scope>NUCLEOTIDE SEQUENCE [LARGE SCALE GENOMIC DNA]</scope>
    <source>
        <strain evidence="2 3">ATCC 21532</strain>
    </source>
</reference>
<dbReference type="PROSITE" id="PS51688">
    <property type="entry name" value="ICA"/>
    <property type="match status" value="1"/>
</dbReference>